<dbReference type="KEGG" id="mew:MSWAN_1412"/>
<dbReference type="EMBL" id="CP002772">
    <property type="protein sequence ID" value="AEG18426.1"/>
    <property type="molecule type" value="Genomic_DNA"/>
</dbReference>
<evidence type="ECO:0000256" key="3">
    <source>
        <dbReference type="ARBA" id="ARBA00022759"/>
    </source>
</evidence>
<dbReference type="Proteomes" id="UP000009231">
    <property type="component" value="Chromosome"/>
</dbReference>
<dbReference type="InterPro" id="IPR042211">
    <property type="entry name" value="CRISPR-assoc_Cas1_N"/>
</dbReference>
<sequence>MIHTKKNYYLMSDGILKRKENTLYFVNKDGKKPIPINKIYAIYAYGSLTFSSQAVHLLAKEGIAIHFFNYYGFYDGSFYPRETLLSGDLLVKQVEHYLDPEKRLWLAKQFIEGAAGNMEKVLSYYSLENGISHTLNDIEGSGNITEAMNVEARMRSEYYSKMDEILPDKFKMEGRSRRPPENMVNALISFGNSLVYSTVISEIYNTQLNPTISYLHEPSERRYSLALDLSEMFKPILVDRLIFYMVNKRMLSEDDFERDLNYCLLNDQGRKRFIKKYDERLKKTIKHRELNRKVSYRRLIRLEAYKLIKHLLGTQEYKPFVMWW</sequence>
<evidence type="ECO:0000313" key="11">
    <source>
        <dbReference type="Proteomes" id="UP000009231"/>
    </source>
</evidence>
<dbReference type="GO" id="GO:0043571">
    <property type="term" value="P:maintenance of CRISPR repeat elements"/>
    <property type="evidence" value="ECO:0007669"/>
    <property type="project" value="UniProtKB-UniRule"/>
</dbReference>
<name>F6D792_METPW</name>
<keyword evidence="7 9" id="KW-0238">DNA-binding</keyword>
<dbReference type="AlphaFoldDB" id="F6D792"/>
<evidence type="ECO:0000256" key="1">
    <source>
        <dbReference type="ARBA" id="ARBA00022722"/>
    </source>
</evidence>
<dbReference type="GO" id="GO:0003677">
    <property type="term" value="F:DNA binding"/>
    <property type="evidence" value="ECO:0007669"/>
    <property type="project" value="UniProtKB-KW"/>
</dbReference>
<dbReference type="STRING" id="868131.MSWAN_1412"/>
<dbReference type="Gene3D" id="1.20.120.920">
    <property type="entry name" value="CRISPR-associated endonuclease Cas1, C-terminal domain"/>
    <property type="match status" value="1"/>
</dbReference>
<dbReference type="HOGENOM" id="CLU_052779_2_0_2"/>
<dbReference type="GO" id="GO:0051607">
    <property type="term" value="P:defense response to virus"/>
    <property type="evidence" value="ECO:0007669"/>
    <property type="project" value="UniProtKB-UniRule"/>
</dbReference>
<dbReference type="InterPro" id="IPR019858">
    <property type="entry name" value="CRISPR-assoc_Cas1_HMARI/TNEAP"/>
</dbReference>
<accession>F6D792</accession>
<keyword evidence="5 9" id="KW-0460">Magnesium</keyword>
<comment type="similarity">
    <text evidence="9">Belongs to the CRISPR-associated endonuclease Cas1 family.</text>
</comment>
<protein>
    <recommendedName>
        <fullName evidence="9">CRISPR-associated endonuclease Cas1</fullName>
        <ecNumber evidence="9">3.1.-.-</ecNumber>
    </recommendedName>
</protein>
<evidence type="ECO:0000256" key="7">
    <source>
        <dbReference type="ARBA" id="ARBA00023125"/>
    </source>
</evidence>
<dbReference type="EC" id="3.1.-.-" evidence="9"/>
<dbReference type="GO" id="GO:0004520">
    <property type="term" value="F:DNA endonuclease activity"/>
    <property type="evidence" value="ECO:0007669"/>
    <property type="project" value="InterPro"/>
</dbReference>
<feature type="binding site" evidence="9">
    <location>
        <position position="151"/>
    </location>
    <ligand>
        <name>Mn(2+)</name>
        <dbReference type="ChEBI" id="CHEBI:29035"/>
    </ligand>
</feature>
<dbReference type="PANTHER" id="PTHR43219">
    <property type="entry name" value="CRISPR-ASSOCIATED ENDONUCLEASE CAS1"/>
    <property type="match status" value="1"/>
</dbReference>
<keyword evidence="6 9" id="KW-0051">Antiviral defense</keyword>
<dbReference type="CDD" id="cd09722">
    <property type="entry name" value="Cas1_I-B"/>
    <property type="match status" value="1"/>
</dbReference>
<proteinExistence type="inferred from homology"/>
<organism evidence="10 11">
    <name type="scientific">Methanobacterium paludis (strain DSM 25820 / JCM 18151 / SWAN1)</name>
    <dbReference type="NCBI Taxonomy" id="868131"/>
    <lineage>
        <taxon>Archaea</taxon>
        <taxon>Methanobacteriati</taxon>
        <taxon>Methanobacteriota</taxon>
        <taxon>Methanomada group</taxon>
        <taxon>Methanobacteria</taxon>
        <taxon>Methanobacteriales</taxon>
        <taxon>Methanobacteriaceae</taxon>
        <taxon>Methanobacterium</taxon>
    </lineage>
</organism>
<comment type="subunit">
    <text evidence="9">Homodimer, forms a heterotetramer with a Cas2 homodimer.</text>
</comment>
<dbReference type="GO" id="GO:0016787">
    <property type="term" value="F:hydrolase activity"/>
    <property type="evidence" value="ECO:0007669"/>
    <property type="project" value="UniProtKB-KW"/>
</dbReference>
<dbReference type="HAMAP" id="MF_01470">
    <property type="entry name" value="Cas1"/>
    <property type="match status" value="1"/>
</dbReference>
<evidence type="ECO:0000256" key="6">
    <source>
        <dbReference type="ARBA" id="ARBA00023118"/>
    </source>
</evidence>
<keyword evidence="11" id="KW-1185">Reference proteome</keyword>
<keyword evidence="8 9" id="KW-0464">Manganese</keyword>
<feature type="binding site" evidence="9">
    <location>
        <position position="231"/>
    </location>
    <ligand>
        <name>Mn(2+)</name>
        <dbReference type="ChEBI" id="CHEBI:29035"/>
    </ligand>
</feature>
<dbReference type="PANTHER" id="PTHR43219:SF2">
    <property type="entry name" value="CRISPR-ASSOCIATED ENDONUCLEASE CAS1"/>
    <property type="match status" value="1"/>
</dbReference>
<comment type="function">
    <text evidence="9">CRISPR (clustered regularly interspaced short palindromic repeat), is an adaptive immune system that provides protection against mobile genetic elements (viruses, transposable elements and conjugative plasmids). CRISPR clusters contain spacers, sequences complementary to antecedent mobile elements, and target invading nucleic acids. CRISPR clusters are transcribed and processed into CRISPR RNA (crRNA). Acts as a dsDNA endonuclease. Involved in the integration of spacer DNA into the CRISPR cassette.</text>
</comment>
<dbReference type="eggNOG" id="arCOG01452">
    <property type="taxonomic scope" value="Archaea"/>
</dbReference>
<dbReference type="Pfam" id="PF01867">
    <property type="entry name" value="Cas_Cas1"/>
    <property type="match status" value="1"/>
</dbReference>
<evidence type="ECO:0000313" key="10">
    <source>
        <dbReference type="EMBL" id="AEG18426.1"/>
    </source>
</evidence>
<gene>
    <name evidence="9" type="primary">cas1</name>
    <name evidence="10" type="ordered locus">MSWAN_1412</name>
</gene>
<dbReference type="GO" id="GO:0046872">
    <property type="term" value="F:metal ion binding"/>
    <property type="evidence" value="ECO:0007669"/>
    <property type="project" value="UniProtKB-UniRule"/>
</dbReference>
<evidence type="ECO:0000256" key="2">
    <source>
        <dbReference type="ARBA" id="ARBA00022723"/>
    </source>
</evidence>
<keyword evidence="3 9" id="KW-0255">Endonuclease</keyword>
<dbReference type="InterPro" id="IPR042206">
    <property type="entry name" value="CRISPR-assoc_Cas1_C"/>
</dbReference>
<reference evidence="10 11" key="1">
    <citation type="journal article" date="2014" name="Int. J. Syst. Evol. Microbiol.">
        <title>Methanobacterium paludis sp. nov. and a novel strain of Methanobacterium lacus isolated from northern peatlands.</title>
        <authorList>
            <person name="Cadillo-Quiroz H."/>
            <person name="Brauer S.L."/>
            <person name="Goodson N."/>
            <person name="Yavitt J.B."/>
            <person name="Zinder S.H."/>
        </authorList>
    </citation>
    <scope>NUCLEOTIDE SEQUENCE [LARGE SCALE GENOMIC DNA]</scope>
    <source>
        <strain evidence="11">DSM 25820 / JCM 18151 / SWAN1</strain>
    </source>
</reference>
<dbReference type="Gene3D" id="3.100.10.20">
    <property type="entry name" value="CRISPR-associated endonuclease Cas1, N-terminal domain"/>
    <property type="match status" value="1"/>
</dbReference>
<keyword evidence="1 9" id="KW-0540">Nuclease</keyword>
<dbReference type="InterPro" id="IPR002729">
    <property type="entry name" value="CRISPR-assoc_Cas1"/>
</dbReference>
<feature type="binding site" evidence="9">
    <location>
        <position position="216"/>
    </location>
    <ligand>
        <name>Mn(2+)</name>
        <dbReference type="ChEBI" id="CHEBI:29035"/>
    </ligand>
</feature>
<keyword evidence="2 9" id="KW-0479">Metal-binding</keyword>
<comment type="cofactor">
    <cofactor evidence="9">
        <name>Mg(2+)</name>
        <dbReference type="ChEBI" id="CHEBI:18420"/>
    </cofactor>
    <cofactor evidence="9">
        <name>Mn(2+)</name>
        <dbReference type="ChEBI" id="CHEBI:29035"/>
    </cofactor>
</comment>
<dbReference type="NCBIfam" id="TIGR03641">
    <property type="entry name" value="cas1_HMARI"/>
    <property type="match status" value="1"/>
</dbReference>
<dbReference type="NCBIfam" id="TIGR00287">
    <property type="entry name" value="cas1"/>
    <property type="match status" value="1"/>
</dbReference>
<evidence type="ECO:0000256" key="5">
    <source>
        <dbReference type="ARBA" id="ARBA00022842"/>
    </source>
</evidence>
<evidence type="ECO:0000256" key="8">
    <source>
        <dbReference type="ARBA" id="ARBA00023211"/>
    </source>
</evidence>
<evidence type="ECO:0000256" key="4">
    <source>
        <dbReference type="ARBA" id="ARBA00022801"/>
    </source>
</evidence>
<keyword evidence="4 9" id="KW-0378">Hydrolase</keyword>
<evidence type="ECO:0000256" key="9">
    <source>
        <dbReference type="HAMAP-Rule" id="MF_01470"/>
    </source>
</evidence>